<feature type="transmembrane region" description="Helical" evidence="9">
    <location>
        <begin position="261"/>
        <end position="281"/>
    </location>
</feature>
<evidence type="ECO:0000256" key="6">
    <source>
        <dbReference type="ARBA" id="ARBA00023136"/>
    </source>
</evidence>
<evidence type="ECO:0000256" key="3">
    <source>
        <dbReference type="ARBA" id="ARBA00022692"/>
    </source>
</evidence>
<feature type="non-terminal residue" evidence="11">
    <location>
        <position position="566"/>
    </location>
</feature>
<dbReference type="EMBL" id="CALNXJ010000029">
    <property type="protein sequence ID" value="CAH3135654.1"/>
    <property type="molecule type" value="Genomic_DNA"/>
</dbReference>
<feature type="transmembrane region" description="Helical" evidence="9">
    <location>
        <begin position="388"/>
        <end position="417"/>
    </location>
</feature>
<keyword evidence="7" id="KW-0675">Receptor</keyword>
<evidence type="ECO:0000259" key="10">
    <source>
        <dbReference type="PROSITE" id="PS50262"/>
    </source>
</evidence>
<dbReference type="GO" id="GO:0005886">
    <property type="term" value="C:plasma membrane"/>
    <property type="evidence" value="ECO:0007669"/>
    <property type="project" value="UniProtKB-SubCell"/>
</dbReference>
<sequence length="566" mass="64538">MANLSLACFTNASNITDREADVLSVAGSIIIIIINTITFPFTVLLNLLVIKAVKTTPRLQTNSNILLACLAVTDALTGLLCQPLFILWRIFLLFGLSNSDTVELFFFTFVAVIVTASFFHMMLVTFERLIAIKFTMQYSNIVSYNNLKIAVLSIWILSLIKGILRMTIYIVSFYLTSLIIISNILFLFFTYFTIYRETRRHQQRMKTQQLPQDVAERFVKENKALKTTVFIVGAATVCLLPICFCFIVTVTGVYGICPIKVRWMVTCALLNSLFNPLIYCWRQKETRKVIFGLRNQVVNSTYARQQYTTKLNRKRLSSPNQINFYFLCLYLPPISCQRQNACLKSCSETHTCLAYSLQIDMVDVSLASFTNFTNKTSREDDTADVPPVAGAIIIIIITINTITCPCTVLLNVLIFLLCGLSNSKTFENCYYGTVIMLLIASYLHLMLVTFERLVAIRFTMQYPNIITENNMKIAVLVVWIISSIWGIFDAMELDLALRFMSGSVTSSCIVFLCVAYFIMYRETRRHQEKIKTQQLPQEGVEKFTKENKALKTTLYVICAILFCLFP</sequence>
<organism evidence="11 12">
    <name type="scientific">Pocillopora meandrina</name>
    <dbReference type="NCBI Taxonomy" id="46732"/>
    <lineage>
        <taxon>Eukaryota</taxon>
        <taxon>Metazoa</taxon>
        <taxon>Cnidaria</taxon>
        <taxon>Anthozoa</taxon>
        <taxon>Hexacorallia</taxon>
        <taxon>Scleractinia</taxon>
        <taxon>Astrocoeniina</taxon>
        <taxon>Pocilloporidae</taxon>
        <taxon>Pocillopora</taxon>
    </lineage>
</organism>
<dbReference type="Pfam" id="PF00001">
    <property type="entry name" value="7tm_1"/>
    <property type="match status" value="2"/>
</dbReference>
<feature type="domain" description="G-protein coupled receptors family 1 profile" evidence="10">
    <location>
        <begin position="45"/>
        <end position="279"/>
    </location>
</feature>
<dbReference type="AlphaFoldDB" id="A0AAU9X565"/>
<evidence type="ECO:0000256" key="4">
    <source>
        <dbReference type="ARBA" id="ARBA00022989"/>
    </source>
</evidence>
<dbReference type="InterPro" id="IPR050569">
    <property type="entry name" value="TAAR"/>
</dbReference>
<comment type="subcellular location">
    <subcellularLocation>
        <location evidence="1">Cell membrane</location>
        <topology evidence="1">Multi-pass membrane protein</topology>
    </subcellularLocation>
</comment>
<feature type="transmembrane region" description="Helical" evidence="9">
    <location>
        <begin position="229"/>
        <end position="255"/>
    </location>
</feature>
<evidence type="ECO:0000256" key="5">
    <source>
        <dbReference type="ARBA" id="ARBA00023040"/>
    </source>
</evidence>
<keyword evidence="5" id="KW-0297">G-protein coupled receptor</keyword>
<evidence type="ECO:0000256" key="9">
    <source>
        <dbReference type="SAM" id="Phobius"/>
    </source>
</evidence>
<feature type="transmembrane region" description="Helical" evidence="9">
    <location>
        <begin position="500"/>
        <end position="519"/>
    </location>
</feature>
<feature type="transmembrane region" description="Helical" evidence="9">
    <location>
        <begin position="29"/>
        <end position="53"/>
    </location>
</feature>
<proteinExistence type="predicted"/>
<feature type="domain" description="G-protein coupled receptors family 1 profile" evidence="10">
    <location>
        <begin position="440"/>
        <end position="566"/>
    </location>
</feature>
<dbReference type="PANTHER" id="PTHR24249">
    <property type="entry name" value="HISTAMINE RECEPTOR-RELATED G-PROTEIN COUPLED RECEPTOR"/>
    <property type="match status" value="1"/>
</dbReference>
<keyword evidence="4 9" id="KW-1133">Transmembrane helix</keyword>
<dbReference type="PRINTS" id="PR00237">
    <property type="entry name" value="GPCRRHODOPSN"/>
</dbReference>
<evidence type="ECO:0000256" key="1">
    <source>
        <dbReference type="ARBA" id="ARBA00004651"/>
    </source>
</evidence>
<protein>
    <recommendedName>
        <fullName evidence="10">G-protein coupled receptors family 1 profile domain-containing protein</fullName>
    </recommendedName>
</protein>
<keyword evidence="2" id="KW-1003">Cell membrane</keyword>
<feature type="transmembrane region" description="Helical" evidence="9">
    <location>
        <begin position="170"/>
        <end position="195"/>
    </location>
</feature>
<dbReference type="SUPFAM" id="SSF81321">
    <property type="entry name" value="Family A G protein-coupled receptor-like"/>
    <property type="match status" value="2"/>
</dbReference>
<evidence type="ECO:0000313" key="11">
    <source>
        <dbReference type="EMBL" id="CAH3135654.1"/>
    </source>
</evidence>
<evidence type="ECO:0000256" key="7">
    <source>
        <dbReference type="ARBA" id="ARBA00023170"/>
    </source>
</evidence>
<dbReference type="SMART" id="SM01381">
    <property type="entry name" value="7TM_GPCR_Srsx"/>
    <property type="match status" value="1"/>
</dbReference>
<evidence type="ECO:0000256" key="2">
    <source>
        <dbReference type="ARBA" id="ARBA00022475"/>
    </source>
</evidence>
<evidence type="ECO:0000256" key="8">
    <source>
        <dbReference type="ARBA" id="ARBA00023224"/>
    </source>
</evidence>
<keyword evidence="6 9" id="KW-0472">Membrane</keyword>
<dbReference type="InterPro" id="IPR017452">
    <property type="entry name" value="GPCR_Rhodpsn_7TM"/>
</dbReference>
<dbReference type="GO" id="GO:0004930">
    <property type="term" value="F:G protein-coupled receptor activity"/>
    <property type="evidence" value="ECO:0007669"/>
    <property type="project" value="UniProtKB-KW"/>
</dbReference>
<dbReference type="PROSITE" id="PS50262">
    <property type="entry name" value="G_PROTEIN_RECEP_F1_2"/>
    <property type="match status" value="2"/>
</dbReference>
<feature type="transmembrane region" description="Helical" evidence="9">
    <location>
        <begin position="471"/>
        <end position="488"/>
    </location>
</feature>
<feature type="transmembrane region" description="Helical" evidence="9">
    <location>
        <begin position="429"/>
        <end position="450"/>
    </location>
</feature>
<keyword evidence="8" id="KW-0807">Transducer</keyword>
<evidence type="ECO:0000313" key="12">
    <source>
        <dbReference type="Proteomes" id="UP001159428"/>
    </source>
</evidence>
<dbReference type="Gene3D" id="1.20.1070.10">
    <property type="entry name" value="Rhodopsin 7-helix transmembrane proteins"/>
    <property type="match status" value="2"/>
</dbReference>
<dbReference type="PANTHER" id="PTHR24249:SF421">
    <property type="entry name" value="G-PROTEIN COUPLED RECEPTORS FAMILY 1 PROFILE DOMAIN-CONTAINING PROTEIN"/>
    <property type="match status" value="1"/>
</dbReference>
<reference evidence="11 12" key="1">
    <citation type="submission" date="2022-05" db="EMBL/GenBank/DDBJ databases">
        <authorList>
            <consortium name="Genoscope - CEA"/>
            <person name="William W."/>
        </authorList>
    </citation>
    <scope>NUCLEOTIDE SEQUENCE [LARGE SCALE GENOMIC DNA]</scope>
</reference>
<accession>A0AAU9X565</accession>
<keyword evidence="12" id="KW-1185">Reference proteome</keyword>
<gene>
    <name evidence="11" type="ORF">PMEA_00015840</name>
</gene>
<dbReference type="Proteomes" id="UP001159428">
    <property type="component" value="Unassembled WGS sequence"/>
</dbReference>
<dbReference type="InterPro" id="IPR000276">
    <property type="entry name" value="GPCR_Rhodpsn"/>
</dbReference>
<keyword evidence="3 9" id="KW-0812">Transmembrane</keyword>
<comment type="caution">
    <text evidence="11">The sequence shown here is derived from an EMBL/GenBank/DDBJ whole genome shotgun (WGS) entry which is preliminary data.</text>
</comment>
<feature type="transmembrane region" description="Helical" evidence="9">
    <location>
        <begin position="147"/>
        <end position="164"/>
    </location>
</feature>
<dbReference type="CDD" id="cd00637">
    <property type="entry name" value="7tm_classA_rhodopsin-like"/>
    <property type="match status" value="2"/>
</dbReference>
<name>A0AAU9X565_9CNID</name>
<feature type="transmembrane region" description="Helical" evidence="9">
    <location>
        <begin position="104"/>
        <end position="126"/>
    </location>
</feature>
<feature type="transmembrane region" description="Helical" evidence="9">
    <location>
        <begin position="65"/>
        <end position="92"/>
    </location>
</feature>